<keyword evidence="1" id="KW-0812">Transmembrane</keyword>
<comment type="caution">
    <text evidence="2">The sequence shown here is derived from an EMBL/GenBank/DDBJ whole genome shotgun (WGS) entry which is preliminary data.</text>
</comment>
<keyword evidence="1" id="KW-1133">Transmembrane helix</keyword>
<keyword evidence="1" id="KW-0472">Membrane</keyword>
<proteinExistence type="predicted"/>
<evidence type="ECO:0000256" key="1">
    <source>
        <dbReference type="SAM" id="Phobius"/>
    </source>
</evidence>
<evidence type="ECO:0000313" key="2">
    <source>
        <dbReference type="EMBL" id="CAD8076266.1"/>
    </source>
</evidence>
<dbReference type="EMBL" id="CAJJDN010000034">
    <property type="protein sequence ID" value="CAD8076266.1"/>
    <property type="molecule type" value="Genomic_DNA"/>
</dbReference>
<evidence type="ECO:0000313" key="3">
    <source>
        <dbReference type="Proteomes" id="UP000692954"/>
    </source>
</evidence>
<accession>A0A8S1MHX4</accession>
<reference evidence="2" key="1">
    <citation type="submission" date="2021-01" db="EMBL/GenBank/DDBJ databases">
        <authorList>
            <consortium name="Genoscope - CEA"/>
            <person name="William W."/>
        </authorList>
    </citation>
    <scope>NUCLEOTIDE SEQUENCE</scope>
</reference>
<gene>
    <name evidence="2" type="ORF">PSON_ATCC_30995.1.T0340290</name>
</gene>
<feature type="transmembrane region" description="Helical" evidence="1">
    <location>
        <begin position="6"/>
        <end position="33"/>
    </location>
</feature>
<dbReference type="Proteomes" id="UP000692954">
    <property type="component" value="Unassembled WGS sequence"/>
</dbReference>
<evidence type="ECO:0008006" key="4">
    <source>
        <dbReference type="Google" id="ProtNLM"/>
    </source>
</evidence>
<protein>
    <recommendedName>
        <fullName evidence="4">PRA1 family protein</fullName>
    </recommendedName>
</protein>
<dbReference type="AlphaFoldDB" id="A0A8S1MHX4"/>
<name>A0A8S1MHX4_9CILI</name>
<keyword evidence="3" id="KW-1185">Reference proteome</keyword>
<sequence>MILLLLFNILLILAISGPQILIYLGLGCLIVILHASLWKSPSTLPGQEIQQEFDKVLMQNDVELIIH</sequence>
<organism evidence="2 3">
    <name type="scientific">Paramecium sonneborni</name>
    <dbReference type="NCBI Taxonomy" id="65129"/>
    <lineage>
        <taxon>Eukaryota</taxon>
        <taxon>Sar</taxon>
        <taxon>Alveolata</taxon>
        <taxon>Ciliophora</taxon>
        <taxon>Intramacronucleata</taxon>
        <taxon>Oligohymenophorea</taxon>
        <taxon>Peniculida</taxon>
        <taxon>Parameciidae</taxon>
        <taxon>Paramecium</taxon>
    </lineage>
</organism>